<dbReference type="PROSITE" id="PS00678">
    <property type="entry name" value="WD_REPEATS_1"/>
    <property type="match status" value="2"/>
</dbReference>
<dbReference type="AlphaFoldDB" id="V4AU58"/>
<keyword evidence="2 6" id="KW-0853">WD repeat</keyword>
<feature type="domain" description="DUF1899" evidence="8">
    <location>
        <begin position="1"/>
        <end position="63"/>
    </location>
</feature>
<gene>
    <name evidence="9" type="ORF">LOTGIDRAFT_114901</name>
</gene>
<evidence type="ECO:0000256" key="3">
    <source>
        <dbReference type="ARBA" id="ARBA00022737"/>
    </source>
</evidence>
<sequence>MRNSKFRHVFGKALRREQCYDNIRITRSSWDAAYCAVNPKFVAVVTEAAGGGAFLVLPLSKVGRIERDCPLVAGHRDSVLDIAWCPHDDNLIASSSEDCTIKVWEIPDEGILKENLTESMVDLEGHTKRVGHIVWHPTAQHVLLSAGCDNFIYIWDVGTGTAMIEIQTNDQPYCASFNLDGSKFALTCKDKKLYVYDSHTGKVLQEGDSHNGAKQSRCIYLKNGLVFTTGFSKRSDRRYTLHDENDLSKPLVEQDIDKTNGVIFPFYDPDVNMVYLCGKGDSSIRYYEIGELNGKPNVFYLEMYQSKDPQKGFGFMPKRALNVNSCEIARIYKLHNSGLCEAIPFTVPRKSDLFQEDLYPDTVGDTPAITAEEFFSGKNAEPLLVSIVERL</sequence>
<evidence type="ECO:0000256" key="1">
    <source>
        <dbReference type="ARBA" id="ARBA00009482"/>
    </source>
</evidence>
<dbReference type="InterPro" id="IPR001680">
    <property type="entry name" value="WD40_rpt"/>
</dbReference>
<dbReference type="Pfam" id="PF08953">
    <property type="entry name" value="DUF1899"/>
    <property type="match status" value="1"/>
</dbReference>
<evidence type="ECO:0000313" key="9">
    <source>
        <dbReference type="EMBL" id="ESO97311.1"/>
    </source>
</evidence>
<dbReference type="EMBL" id="KB201305">
    <property type="protein sequence ID" value="ESO97311.1"/>
    <property type="molecule type" value="Genomic_DNA"/>
</dbReference>
<evidence type="ECO:0000259" key="8">
    <source>
        <dbReference type="SMART" id="SM01166"/>
    </source>
</evidence>
<dbReference type="GO" id="GO:0051015">
    <property type="term" value="F:actin filament binding"/>
    <property type="evidence" value="ECO:0007669"/>
    <property type="project" value="TreeGrafter"/>
</dbReference>
<keyword evidence="3 7" id="KW-0677">Repeat</keyword>
<feature type="repeat" description="WD" evidence="6">
    <location>
        <begin position="123"/>
        <end position="165"/>
    </location>
</feature>
<dbReference type="Pfam" id="PF00400">
    <property type="entry name" value="WD40"/>
    <property type="match status" value="2"/>
</dbReference>
<dbReference type="GeneID" id="20231150"/>
<dbReference type="InterPro" id="IPR015048">
    <property type="entry name" value="DUF1899"/>
</dbReference>
<dbReference type="OrthoDB" id="1850764at2759"/>
<dbReference type="SUPFAM" id="SSF50978">
    <property type="entry name" value="WD40 repeat-like"/>
    <property type="match status" value="1"/>
</dbReference>
<dbReference type="CTD" id="20231150"/>
<dbReference type="PANTHER" id="PTHR10856:SF0">
    <property type="entry name" value="CORONIN"/>
    <property type="match status" value="1"/>
</dbReference>
<keyword evidence="4" id="KW-0175">Coiled coil</keyword>
<evidence type="ECO:0000256" key="2">
    <source>
        <dbReference type="ARBA" id="ARBA00022574"/>
    </source>
</evidence>
<dbReference type="KEGG" id="lgi:LOTGIDRAFT_114901"/>
<evidence type="ECO:0000256" key="4">
    <source>
        <dbReference type="ARBA" id="ARBA00023054"/>
    </source>
</evidence>
<protein>
    <recommendedName>
        <fullName evidence="7">Coronin</fullName>
    </recommendedName>
</protein>
<name>V4AU58_LOTGI</name>
<dbReference type="InterPro" id="IPR015943">
    <property type="entry name" value="WD40/YVTN_repeat-like_dom_sf"/>
</dbReference>
<organism evidence="9 10">
    <name type="scientific">Lottia gigantea</name>
    <name type="common">Giant owl limpet</name>
    <dbReference type="NCBI Taxonomy" id="225164"/>
    <lineage>
        <taxon>Eukaryota</taxon>
        <taxon>Metazoa</taxon>
        <taxon>Spiralia</taxon>
        <taxon>Lophotrochozoa</taxon>
        <taxon>Mollusca</taxon>
        <taxon>Gastropoda</taxon>
        <taxon>Patellogastropoda</taxon>
        <taxon>Lottioidea</taxon>
        <taxon>Lottiidae</taxon>
        <taxon>Lottia</taxon>
    </lineage>
</organism>
<dbReference type="SMART" id="SM00320">
    <property type="entry name" value="WD40"/>
    <property type="match status" value="3"/>
</dbReference>
<dbReference type="RefSeq" id="XP_009051915.1">
    <property type="nucleotide sequence ID" value="XM_009053667.1"/>
</dbReference>
<dbReference type="FunFam" id="2.130.10.10:FF:000502">
    <property type="entry name" value="Coronin"/>
    <property type="match status" value="1"/>
</dbReference>
<evidence type="ECO:0000256" key="6">
    <source>
        <dbReference type="PROSITE-ProRule" id="PRU00221"/>
    </source>
</evidence>
<dbReference type="OMA" id="NFQDDIY"/>
<dbReference type="InterPro" id="IPR015505">
    <property type="entry name" value="Coronin"/>
</dbReference>
<dbReference type="Proteomes" id="UP000030746">
    <property type="component" value="Unassembled WGS sequence"/>
</dbReference>
<dbReference type="PROSITE" id="PS50082">
    <property type="entry name" value="WD_REPEATS_2"/>
    <property type="match status" value="2"/>
</dbReference>
<reference evidence="9 10" key="1">
    <citation type="journal article" date="2013" name="Nature">
        <title>Insights into bilaterian evolution from three spiralian genomes.</title>
        <authorList>
            <person name="Simakov O."/>
            <person name="Marletaz F."/>
            <person name="Cho S.J."/>
            <person name="Edsinger-Gonzales E."/>
            <person name="Havlak P."/>
            <person name="Hellsten U."/>
            <person name="Kuo D.H."/>
            <person name="Larsson T."/>
            <person name="Lv J."/>
            <person name="Arendt D."/>
            <person name="Savage R."/>
            <person name="Osoegawa K."/>
            <person name="de Jong P."/>
            <person name="Grimwood J."/>
            <person name="Chapman J.A."/>
            <person name="Shapiro H."/>
            <person name="Aerts A."/>
            <person name="Otillar R.P."/>
            <person name="Terry A.Y."/>
            <person name="Boore J.L."/>
            <person name="Grigoriev I.V."/>
            <person name="Lindberg D.R."/>
            <person name="Seaver E.C."/>
            <person name="Weisblat D.A."/>
            <person name="Putnam N.H."/>
            <person name="Rokhsar D.S."/>
        </authorList>
    </citation>
    <scope>NUCLEOTIDE SEQUENCE [LARGE SCALE GENOMIC DNA]</scope>
</reference>
<dbReference type="PANTHER" id="PTHR10856">
    <property type="entry name" value="CORONIN"/>
    <property type="match status" value="1"/>
</dbReference>
<dbReference type="STRING" id="225164.V4AU58"/>
<comment type="similarity">
    <text evidence="1 7">Belongs to the WD repeat coronin family.</text>
</comment>
<dbReference type="Pfam" id="PF16300">
    <property type="entry name" value="WD40_4"/>
    <property type="match status" value="1"/>
</dbReference>
<feature type="repeat" description="WD" evidence="6">
    <location>
        <begin position="72"/>
        <end position="114"/>
    </location>
</feature>
<dbReference type="Gene3D" id="2.130.10.10">
    <property type="entry name" value="YVTN repeat-like/Quinoprotein amine dehydrogenase"/>
    <property type="match status" value="1"/>
</dbReference>
<dbReference type="InterPro" id="IPR036322">
    <property type="entry name" value="WD40_repeat_dom_sf"/>
</dbReference>
<evidence type="ECO:0000313" key="10">
    <source>
        <dbReference type="Proteomes" id="UP000030746"/>
    </source>
</evidence>
<dbReference type="PROSITE" id="PS50294">
    <property type="entry name" value="WD_REPEATS_REGION"/>
    <property type="match status" value="2"/>
</dbReference>
<dbReference type="InterPro" id="IPR019775">
    <property type="entry name" value="WD40_repeat_CS"/>
</dbReference>
<proteinExistence type="inferred from homology"/>
<dbReference type="GO" id="GO:0007015">
    <property type="term" value="P:actin filament organization"/>
    <property type="evidence" value="ECO:0007669"/>
    <property type="project" value="TreeGrafter"/>
</dbReference>
<evidence type="ECO:0000256" key="7">
    <source>
        <dbReference type="RuleBase" id="RU280818"/>
    </source>
</evidence>
<keyword evidence="10" id="KW-1185">Reference proteome</keyword>
<accession>V4AU58</accession>
<evidence type="ECO:0000256" key="5">
    <source>
        <dbReference type="ARBA" id="ARBA00023203"/>
    </source>
</evidence>
<dbReference type="SMART" id="SM01166">
    <property type="entry name" value="DUF1899"/>
    <property type="match status" value="1"/>
</dbReference>
<dbReference type="SMART" id="SM01167">
    <property type="entry name" value="DUF1900"/>
    <property type="match status" value="1"/>
</dbReference>
<keyword evidence="5" id="KW-0009">Actin-binding</keyword>
<dbReference type="HOGENOM" id="CLU_026859_0_2_1"/>